<evidence type="ECO:0000256" key="2">
    <source>
        <dbReference type="SAM" id="Phobius"/>
    </source>
</evidence>
<keyword evidence="2" id="KW-0472">Membrane</keyword>
<protein>
    <submittedName>
        <fullName evidence="3">Uncharacterized protein</fullName>
    </submittedName>
</protein>
<keyword evidence="4" id="KW-1185">Reference proteome</keyword>
<sequence length="138" mass="14638">MPKKSAAARGGAQYQRQKGFELVRPEGATNVTSTPDKVEPTAKNVKKTPMPAAATPASILEPETDQAAEIPTPVVAPTSASARLAARRLAAQKAAQQRAGNAMVTTEHFAYVRRDLITIAILATIMVAAIVILYFVLI</sequence>
<proteinExistence type="predicted"/>
<gene>
    <name evidence="3" type="ORF">KDAU_11280</name>
</gene>
<comment type="caution">
    <text evidence="3">The sequence shown here is derived from an EMBL/GenBank/DDBJ whole genome shotgun (WGS) entry which is preliminary data.</text>
</comment>
<keyword evidence="2" id="KW-0812">Transmembrane</keyword>
<organism evidence="3 4">
    <name type="scientific">Dictyobacter aurantiacus</name>
    <dbReference type="NCBI Taxonomy" id="1936993"/>
    <lineage>
        <taxon>Bacteria</taxon>
        <taxon>Bacillati</taxon>
        <taxon>Chloroflexota</taxon>
        <taxon>Ktedonobacteria</taxon>
        <taxon>Ktedonobacterales</taxon>
        <taxon>Dictyobacteraceae</taxon>
        <taxon>Dictyobacter</taxon>
    </lineage>
</organism>
<dbReference type="AlphaFoldDB" id="A0A401ZAB8"/>
<evidence type="ECO:0000256" key="1">
    <source>
        <dbReference type="SAM" id="MobiDB-lite"/>
    </source>
</evidence>
<reference evidence="4" key="1">
    <citation type="submission" date="2018-12" db="EMBL/GenBank/DDBJ databases">
        <title>Tengunoibacter tsumagoiensis gen. nov., sp. nov., Dictyobacter kobayashii sp. nov., D. alpinus sp. nov., and D. joshuensis sp. nov. and description of Dictyobacteraceae fam. nov. within the order Ktedonobacterales isolated from Tengu-no-mugimeshi.</title>
        <authorList>
            <person name="Wang C.M."/>
            <person name="Zheng Y."/>
            <person name="Sakai Y."/>
            <person name="Toyoda A."/>
            <person name="Minakuchi Y."/>
            <person name="Abe K."/>
            <person name="Yokota A."/>
            <person name="Yabe S."/>
        </authorList>
    </citation>
    <scope>NUCLEOTIDE SEQUENCE [LARGE SCALE GENOMIC DNA]</scope>
    <source>
        <strain evidence="4">S-27</strain>
    </source>
</reference>
<dbReference type="EMBL" id="BIFQ01000001">
    <property type="protein sequence ID" value="GCE03799.1"/>
    <property type="molecule type" value="Genomic_DNA"/>
</dbReference>
<accession>A0A401ZAB8</accession>
<evidence type="ECO:0000313" key="4">
    <source>
        <dbReference type="Proteomes" id="UP000287224"/>
    </source>
</evidence>
<dbReference type="OrthoDB" id="162875at2"/>
<feature type="compositionally biased region" description="Low complexity" evidence="1">
    <location>
        <begin position="7"/>
        <end position="17"/>
    </location>
</feature>
<name>A0A401ZAB8_9CHLR</name>
<feature type="region of interest" description="Disordered" evidence="1">
    <location>
        <begin position="1"/>
        <end position="53"/>
    </location>
</feature>
<keyword evidence="2" id="KW-1133">Transmembrane helix</keyword>
<dbReference type="Proteomes" id="UP000287224">
    <property type="component" value="Unassembled WGS sequence"/>
</dbReference>
<feature type="transmembrane region" description="Helical" evidence="2">
    <location>
        <begin position="116"/>
        <end position="137"/>
    </location>
</feature>
<dbReference type="RefSeq" id="WP_126595031.1">
    <property type="nucleotide sequence ID" value="NZ_BIFQ01000001.1"/>
</dbReference>
<evidence type="ECO:0000313" key="3">
    <source>
        <dbReference type="EMBL" id="GCE03799.1"/>
    </source>
</evidence>